<dbReference type="Pfam" id="PF00639">
    <property type="entry name" value="Rotamase"/>
    <property type="match status" value="1"/>
</dbReference>
<keyword evidence="2" id="KW-0472">Membrane</keyword>
<feature type="transmembrane region" description="Helical" evidence="2">
    <location>
        <begin position="23"/>
        <end position="40"/>
    </location>
</feature>
<sequence length="345" mass="39846">MEEKWLISAWRRNGDYSEETQKRLVRIIAALAVLALIFIYKGMFNGKGLYFTTGFGRHEILQAGSQKAYDYEASILFADVRKQYESLFGSNVWSREIDGQSFETYARQQVRTKLIRVAYMNELADKRGVVLNREESTNISKAAKEYLACVDDASAKRLGLTQEQIEQMFTKFAIASRLYNDMTANLQTEVSADYARVITIQYISADSENLINSAKARLDGGESFFYVARDINNGGDYECELRRGEMEKEFEEAAYNLATGETSQIVSCKGRYYIIRCVSDNEKTKTEANKNDIIEARKLEEFNKNFEEYEGSIYLHFNDKLWDKTDFNTVNENTAFEDVFNKYFK</sequence>
<dbReference type="PANTHER" id="PTHR47245">
    <property type="entry name" value="PEPTIDYLPROLYL ISOMERASE"/>
    <property type="match status" value="1"/>
</dbReference>
<dbReference type="InterPro" id="IPR050245">
    <property type="entry name" value="PrsA_foldase"/>
</dbReference>
<name>B7AQJ7_9FIRM</name>
<dbReference type="Gene3D" id="3.10.50.40">
    <property type="match status" value="1"/>
</dbReference>
<dbReference type="InterPro" id="IPR000297">
    <property type="entry name" value="PPIase_PpiC"/>
</dbReference>
<evidence type="ECO:0000256" key="2">
    <source>
        <dbReference type="SAM" id="Phobius"/>
    </source>
</evidence>
<reference evidence="4 5" key="1">
    <citation type="submission" date="2008-11" db="EMBL/GenBank/DDBJ databases">
        <title>Draft genome sequence of Bacteroides pectinophilus (ATCC 43243).</title>
        <authorList>
            <person name="Sudarsanam P."/>
            <person name="Ley R."/>
            <person name="Guruge J."/>
            <person name="Turnbaugh P.J."/>
            <person name="Mahowald M."/>
            <person name="Liep D."/>
            <person name="Gordon J."/>
        </authorList>
    </citation>
    <scope>NUCLEOTIDE SEQUENCE [LARGE SCALE GENOMIC DNA]</scope>
    <source>
        <strain evidence="4 5">ATCC 43243</strain>
    </source>
</reference>
<dbReference type="Proteomes" id="UP000003136">
    <property type="component" value="Unassembled WGS sequence"/>
</dbReference>
<feature type="domain" description="PpiC" evidence="3">
    <location>
        <begin position="233"/>
        <end position="279"/>
    </location>
</feature>
<dbReference type="SUPFAM" id="SSF54534">
    <property type="entry name" value="FKBP-like"/>
    <property type="match status" value="1"/>
</dbReference>
<accession>B7AQJ7</accession>
<dbReference type="PANTHER" id="PTHR47245:SF2">
    <property type="entry name" value="PEPTIDYL-PROLYL CIS-TRANS ISOMERASE HP_0175-RELATED"/>
    <property type="match status" value="1"/>
</dbReference>
<evidence type="ECO:0000256" key="1">
    <source>
        <dbReference type="PROSITE-ProRule" id="PRU00278"/>
    </source>
</evidence>
<evidence type="ECO:0000313" key="5">
    <source>
        <dbReference type="Proteomes" id="UP000003136"/>
    </source>
</evidence>
<gene>
    <name evidence="4" type="ORF">BACPEC_00954</name>
</gene>
<evidence type="ECO:0000313" key="4">
    <source>
        <dbReference type="EMBL" id="EEC57969.1"/>
    </source>
</evidence>
<dbReference type="AlphaFoldDB" id="B7AQJ7"/>
<dbReference type="PROSITE" id="PS50198">
    <property type="entry name" value="PPIC_PPIASE_2"/>
    <property type="match status" value="1"/>
</dbReference>
<dbReference type="eggNOG" id="COG0760">
    <property type="taxonomic scope" value="Bacteria"/>
</dbReference>
<evidence type="ECO:0000259" key="3">
    <source>
        <dbReference type="PROSITE" id="PS50198"/>
    </source>
</evidence>
<keyword evidence="5" id="KW-1185">Reference proteome</keyword>
<organism evidence="4 5">
    <name type="scientific">[Bacteroides] pectinophilus ATCC 43243</name>
    <dbReference type="NCBI Taxonomy" id="483218"/>
    <lineage>
        <taxon>Bacteria</taxon>
        <taxon>Bacillati</taxon>
        <taxon>Bacillota</taxon>
        <taxon>Clostridia</taxon>
        <taxon>Eubacteriales</taxon>
    </lineage>
</organism>
<dbReference type="GO" id="GO:0003755">
    <property type="term" value="F:peptidyl-prolyl cis-trans isomerase activity"/>
    <property type="evidence" value="ECO:0007669"/>
    <property type="project" value="UniProtKB-KW"/>
</dbReference>
<protein>
    <recommendedName>
        <fullName evidence="3">PpiC domain-containing protein</fullName>
    </recommendedName>
</protein>
<keyword evidence="1" id="KW-0413">Isomerase</keyword>
<dbReference type="STRING" id="483218.BACPEC_00954"/>
<dbReference type="InterPro" id="IPR046357">
    <property type="entry name" value="PPIase_dom_sf"/>
</dbReference>
<reference evidence="4 5" key="2">
    <citation type="submission" date="2008-11" db="EMBL/GenBank/DDBJ databases">
        <authorList>
            <person name="Fulton L."/>
            <person name="Clifton S."/>
            <person name="Fulton B."/>
            <person name="Xu J."/>
            <person name="Minx P."/>
            <person name="Pepin K.H."/>
            <person name="Johnson M."/>
            <person name="Bhonagiri V."/>
            <person name="Nash W.E."/>
            <person name="Mardis E.R."/>
            <person name="Wilson R.K."/>
        </authorList>
    </citation>
    <scope>NUCLEOTIDE SEQUENCE [LARGE SCALE GENOMIC DNA]</scope>
    <source>
        <strain evidence="4 5">ATCC 43243</strain>
    </source>
</reference>
<proteinExistence type="predicted"/>
<dbReference type="EMBL" id="ABVQ01000035">
    <property type="protein sequence ID" value="EEC57969.1"/>
    <property type="molecule type" value="Genomic_DNA"/>
</dbReference>
<keyword evidence="2" id="KW-0812">Transmembrane</keyword>
<dbReference type="HOGENOM" id="CLU_041768_0_0_9"/>
<keyword evidence="2" id="KW-1133">Transmembrane helix</keyword>
<keyword evidence="1" id="KW-0697">Rotamase</keyword>